<dbReference type="GO" id="GO:0005739">
    <property type="term" value="C:mitochondrion"/>
    <property type="evidence" value="ECO:0007669"/>
    <property type="project" value="TreeGrafter"/>
</dbReference>
<protein>
    <submittedName>
        <fullName evidence="2">18655_t:CDS:1</fullName>
    </submittedName>
</protein>
<evidence type="ECO:0000256" key="1">
    <source>
        <dbReference type="ARBA" id="ARBA00005254"/>
    </source>
</evidence>
<dbReference type="SUPFAM" id="SSF52096">
    <property type="entry name" value="ClpP/crotonase"/>
    <property type="match status" value="1"/>
</dbReference>
<comment type="caution">
    <text evidence="2">The sequence shown here is derived from an EMBL/GenBank/DDBJ whole genome shotgun (WGS) entry which is preliminary data.</text>
</comment>
<gene>
    <name evidence="2" type="ORF">AMORRO_LOCUS15301</name>
</gene>
<dbReference type="InterPro" id="IPR001753">
    <property type="entry name" value="Enoyl-CoA_hydra/iso"/>
</dbReference>
<dbReference type="Gene3D" id="3.90.226.10">
    <property type="entry name" value="2-enoyl-CoA Hydratase, Chain A, domain 1"/>
    <property type="match status" value="1"/>
</dbReference>
<evidence type="ECO:0000313" key="2">
    <source>
        <dbReference type="EMBL" id="CAG8750242.1"/>
    </source>
</evidence>
<dbReference type="EMBL" id="CAJVPV010035106">
    <property type="protein sequence ID" value="CAG8750242.1"/>
    <property type="molecule type" value="Genomic_DNA"/>
</dbReference>
<accession>A0A9N9IX61</accession>
<evidence type="ECO:0000313" key="3">
    <source>
        <dbReference type="Proteomes" id="UP000789342"/>
    </source>
</evidence>
<dbReference type="Pfam" id="PF00378">
    <property type="entry name" value="ECH_1"/>
    <property type="match status" value="1"/>
</dbReference>
<reference evidence="2" key="1">
    <citation type="submission" date="2021-06" db="EMBL/GenBank/DDBJ databases">
        <authorList>
            <person name="Kallberg Y."/>
            <person name="Tangrot J."/>
            <person name="Rosling A."/>
        </authorList>
    </citation>
    <scope>NUCLEOTIDE SEQUENCE</scope>
    <source>
        <strain evidence="2">CL551</strain>
    </source>
</reference>
<organism evidence="2 3">
    <name type="scientific">Acaulospora morrowiae</name>
    <dbReference type="NCBI Taxonomy" id="94023"/>
    <lineage>
        <taxon>Eukaryota</taxon>
        <taxon>Fungi</taxon>
        <taxon>Fungi incertae sedis</taxon>
        <taxon>Mucoromycota</taxon>
        <taxon>Glomeromycotina</taxon>
        <taxon>Glomeromycetes</taxon>
        <taxon>Diversisporales</taxon>
        <taxon>Acaulosporaceae</taxon>
        <taxon>Acaulospora</taxon>
    </lineage>
</organism>
<keyword evidence="3" id="KW-1185">Reference proteome</keyword>
<dbReference type="Proteomes" id="UP000789342">
    <property type="component" value="Unassembled WGS sequence"/>
</dbReference>
<feature type="non-terminal residue" evidence="2">
    <location>
        <position position="1"/>
    </location>
</feature>
<comment type="similarity">
    <text evidence="1">Belongs to the enoyl-CoA hydratase/isomerase family.</text>
</comment>
<dbReference type="PANTHER" id="PTHR11941">
    <property type="entry name" value="ENOYL-COA HYDRATASE-RELATED"/>
    <property type="match status" value="1"/>
</dbReference>
<dbReference type="OrthoDB" id="410701at2759"/>
<dbReference type="InterPro" id="IPR029045">
    <property type="entry name" value="ClpP/crotonase-like_dom_sf"/>
</dbReference>
<sequence>MRLYLYPRVRPIVKRVFLQRVLPQRVLHTNNKECFVENLEGEDKGISIINLNRPSTKNAFSKKLLTEFEDAVEKLRNGTESRVVLLRSLVDRAFCSGADLK</sequence>
<dbReference type="GO" id="GO:0006635">
    <property type="term" value="P:fatty acid beta-oxidation"/>
    <property type="evidence" value="ECO:0007669"/>
    <property type="project" value="TreeGrafter"/>
</dbReference>
<dbReference type="PANTHER" id="PTHR11941:SF171">
    <property type="entry name" value="SD19268P"/>
    <property type="match status" value="1"/>
</dbReference>
<name>A0A9N9IX61_9GLOM</name>
<proteinExistence type="inferred from homology"/>
<dbReference type="AlphaFoldDB" id="A0A9N9IX61"/>